<keyword evidence="4" id="KW-1185">Reference proteome</keyword>
<dbReference type="EMBL" id="BMRP01000001">
    <property type="protein sequence ID" value="GGU43783.1"/>
    <property type="molecule type" value="Genomic_DNA"/>
</dbReference>
<keyword evidence="2" id="KW-0732">Signal</keyword>
<gene>
    <name evidence="3" type="ORF">GCM10010211_04030</name>
</gene>
<name>A0ABQ2UP05_9ACTN</name>
<protein>
    <submittedName>
        <fullName evidence="3">Uncharacterized protein</fullName>
    </submittedName>
</protein>
<feature type="compositionally biased region" description="Low complexity" evidence="1">
    <location>
        <begin position="24"/>
        <end position="40"/>
    </location>
</feature>
<proteinExistence type="predicted"/>
<feature type="region of interest" description="Disordered" evidence="1">
    <location>
        <begin position="71"/>
        <end position="106"/>
    </location>
</feature>
<feature type="region of interest" description="Disordered" evidence="1">
    <location>
        <begin position="24"/>
        <end position="56"/>
    </location>
</feature>
<evidence type="ECO:0000256" key="2">
    <source>
        <dbReference type="SAM" id="SignalP"/>
    </source>
</evidence>
<dbReference type="Proteomes" id="UP000654471">
    <property type="component" value="Unassembled WGS sequence"/>
</dbReference>
<evidence type="ECO:0000313" key="4">
    <source>
        <dbReference type="Proteomes" id="UP000654471"/>
    </source>
</evidence>
<comment type="caution">
    <text evidence="3">The sequence shown here is derived from an EMBL/GenBank/DDBJ whole genome shotgun (WGS) entry which is preliminary data.</text>
</comment>
<feature type="chain" id="PRO_5045160073" evidence="2">
    <location>
        <begin position="26"/>
        <end position="117"/>
    </location>
</feature>
<accession>A0ABQ2UP05</accession>
<sequence length="117" mass="11897">MRVRFTMVRAYAAALWKARAQSAVAGATSATSATSATRPTRATETRARWRAAGDAVRPAGAVRGDLEAVLRQEAGAAGPATRRPDGDSGLRGAPDPPDGVAELPSGKALNCAVRAAG</sequence>
<feature type="signal peptide" evidence="2">
    <location>
        <begin position="1"/>
        <end position="25"/>
    </location>
</feature>
<organism evidence="3 4">
    <name type="scientific">Streptomyces albospinus</name>
    <dbReference type="NCBI Taxonomy" id="285515"/>
    <lineage>
        <taxon>Bacteria</taxon>
        <taxon>Bacillati</taxon>
        <taxon>Actinomycetota</taxon>
        <taxon>Actinomycetes</taxon>
        <taxon>Kitasatosporales</taxon>
        <taxon>Streptomycetaceae</taxon>
        <taxon>Streptomyces</taxon>
    </lineage>
</organism>
<evidence type="ECO:0000256" key="1">
    <source>
        <dbReference type="SAM" id="MobiDB-lite"/>
    </source>
</evidence>
<reference evidence="4" key="1">
    <citation type="journal article" date="2019" name="Int. J. Syst. Evol. Microbiol.">
        <title>The Global Catalogue of Microorganisms (GCM) 10K type strain sequencing project: providing services to taxonomists for standard genome sequencing and annotation.</title>
        <authorList>
            <consortium name="The Broad Institute Genomics Platform"/>
            <consortium name="The Broad Institute Genome Sequencing Center for Infectious Disease"/>
            <person name="Wu L."/>
            <person name="Ma J."/>
        </authorList>
    </citation>
    <scope>NUCLEOTIDE SEQUENCE [LARGE SCALE GENOMIC DNA]</scope>
    <source>
        <strain evidence="4">JCM 3399</strain>
    </source>
</reference>
<evidence type="ECO:0000313" key="3">
    <source>
        <dbReference type="EMBL" id="GGU43783.1"/>
    </source>
</evidence>